<sequence>MRERTALMSKHSLLPCPVQRENTDTILGRDTSACDGDLNDFTLYPSDVLEEMCASDGDPLPASSFLADEPPSPLASGDDASAPEERPSSYHFELRASGIPGAGLGIWSAVRLEDGERFGPYRGKHAKPRPRDRTHDCQSLLLVKGWRGTGRREKRRAGWMEGGGAAGGPSGLGAFRGQGERPFMSVT</sequence>
<feature type="compositionally biased region" description="Gly residues" evidence="1">
    <location>
        <begin position="160"/>
        <end position="176"/>
    </location>
</feature>
<evidence type="ECO:0000313" key="3">
    <source>
        <dbReference type="Proteomes" id="UP001148018"/>
    </source>
</evidence>
<organism evidence="2 3">
    <name type="scientific">Muraenolepis orangiensis</name>
    <name type="common">Patagonian moray cod</name>
    <dbReference type="NCBI Taxonomy" id="630683"/>
    <lineage>
        <taxon>Eukaryota</taxon>
        <taxon>Metazoa</taxon>
        <taxon>Chordata</taxon>
        <taxon>Craniata</taxon>
        <taxon>Vertebrata</taxon>
        <taxon>Euteleostomi</taxon>
        <taxon>Actinopterygii</taxon>
        <taxon>Neopterygii</taxon>
        <taxon>Teleostei</taxon>
        <taxon>Neoteleostei</taxon>
        <taxon>Acanthomorphata</taxon>
        <taxon>Zeiogadaria</taxon>
        <taxon>Gadariae</taxon>
        <taxon>Gadiformes</taxon>
        <taxon>Muraenolepidoidei</taxon>
        <taxon>Muraenolepididae</taxon>
        <taxon>Muraenolepis</taxon>
    </lineage>
</organism>
<gene>
    <name evidence="2" type="ORF">NHX12_008444</name>
</gene>
<accession>A0A9Q0DN15</accession>
<dbReference type="Proteomes" id="UP001148018">
    <property type="component" value="Unassembled WGS sequence"/>
</dbReference>
<dbReference type="Gene3D" id="2.170.270.10">
    <property type="entry name" value="SET domain"/>
    <property type="match status" value="1"/>
</dbReference>
<keyword evidence="3" id="KW-1185">Reference proteome</keyword>
<dbReference type="OrthoDB" id="40579at2759"/>
<name>A0A9Q0DN15_9TELE</name>
<feature type="region of interest" description="Disordered" evidence="1">
    <location>
        <begin position="152"/>
        <end position="187"/>
    </location>
</feature>
<feature type="non-terminal residue" evidence="2">
    <location>
        <position position="1"/>
    </location>
</feature>
<comment type="caution">
    <text evidence="2">The sequence shown here is derived from an EMBL/GenBank/DDBJ whole genome shotgun (WGS) entry which is preliminary data.</text>
</comment>
<proteinExistence type="predicted"/>
<dbReference type="InterPro" id="IPR046341">
    <property type="entry name" value="SET_dom_sf"/>
</dbReference>
<dbReference type="EMBL" id="JANIIK010000114">
    <property type="protein sequence ID" value="KAJ3590493.1"/>
    <property type="molecule type" value="Genomic_DNA"/>
</dbReference>
<evidence type="ECO:0000256" key="1">
    <source>
        <dbReference type="SAM" id="MobiDB-lite"/>
    </source>
</evidence>
<dbReference type="AlphaFoldDB" id="A0A9Q0DN15"/>
<feature type="region of interest" description="Disordered" evidence="1">
    <location>
        <begin position="59"/>
        <end position="89"/>
    </location>
</feature>
<evidence type="ECO:0000313" key="2">
    <source>
        <dbReference type="EMBL" id="KAJ3590493.1"/>
    </source>
</evidence>
<protein>
    <submittedName>
        <fullName evidence="2">Uncharacterized protein</fullName>
    </submittedName>
</protein>
<reference evidence="2" key="1">
    <citation type="submission" date="2022-07" db="EMBL/GenBank/DDBJ databases">
        <title>Chromosome-level genome of Muraenolepis orangiensis.</title>
        <authorList>
            <person name="Kim J."/>
        </authorList>
    </citation>
    <scope>NUCLEOTIDE SEQUENCE</scope>
    <source>
        <strain evidence="2">KU_S4_2022</strain>
        <tissue evidence="2">Muscle</tissue>
    </source>
</reference>